<dbReference type="RefSeq" id="WP_218859185.1">
    <property type="nucleotide sequence ID" value="NZ_JACBZT010000001.1"/>
</dbReference>
<dbReference type="Gene3D" id="1.20.120.450">
    <property type="entry name" value="dinb family like domain"/>
    <property type="match status" value="1"/>
</dbReference>
<accession>A0A853CF95</accession>
<proteinExistence type="predicted"/>
<keyword evidence="2" id="KW-1185">Reference proteome</keyword>
<sequence>MPTPKPIDEKGALLAFLRGQREHVLGALEGLGEEDLRRAVLPTGWSCLGLVHHLAVDVERFWFRAVLAGEQVRLFEEDGGWQVPEGMRAADVLDLYRDEAARSDALIEEHAIEDGPAWWPEELFPGLPVRDVRRLVLAVITETATHAGHLDAVRELIDGRTWLVLT</sequence>
<evidence type="ECO:0000313" key="2">
    <source>
        <dbReference type="Proteomes" id="UP000541969"/>
    </source>
</evidence>
<dbReference type="InterPro" id="IPR007061">
    <property type="entry name" value="MST-like"/>
</dbReference>
<dbReference type="SUPFAM" id="SSF109854">
    <property type="entry name" value="DinB/YfiT-like putative metalloenzymes"/>
    <property type="match status" value="1"/>
</dbReference>
<protein>
    <recommendedName>
        <fullName evidence="3">DinB superfamily protein</fullName>
    </recommendedName>
</protein>
<evidence type="ECO:0000313" key="1">
    <source>
        <dbReference type="EMBL" id="NYJ04998.1"/>
    </source>
</evidence>
<dbReference type="Proteomes" id="UP000541969">
    <property type="component" value="Unassembled WGS sequence"/>
</dbReference>
<dbReference type="InterPro" id="IPR034660">
    <property type="entry name" value="DinB/YfiT-like"/>
</dbReference>
<dbReference type="EMBL" id="JACBZT010000001">
    <property type="protein sequence ID" value="NYJ04998.1"/>
    <property type="molecule type" value="Genomic_DNA"/>
</dbReference>
<gene>
    <name evidence="1" type="ORF">GGQ55_001276</name>
</gene>
<comment type="caution">
    <text evidence="1">The sequence shown here is derived from an EMBL/GenBank/DDBJ whole genome shotgun (WGS) entry which is preliminary data.</text>
</comment>
<name>A0A853CF95_9ACTN</name>
<dbReference type="Pfam" id="PF04978">
    <property type="entry name" value="MST"/>
    <property type="match status" value="1"/>
</dbReference>
<reference evidence="1 2" key="1">
    <citation type="submission" date="2020-07" db="EMBL/GenBank/DDBJ databases">
        <title>Sequencing the genomes of 1000 actinobacteria strains.</title>
        <authorList>
            <person name="Klenk H.-P."/>
        </authorList>
    </citation>
    <scope>NUCLEOTIDE SEQUENCE [LARGE SCALE GENOMIC DNA]</scope>
    <source>
        <strain evidence="1 2">DSM 104001</strain>
    </source>
</reference>
<dbReference type="AlphaFoldDB" id="A0A853CF95"/>
<evidence type="ECO:0008006" key="3">
    <source>
        <dbReference type="Google" id="ProtNLM"/>
    </source>
</evidence>
<organism evidence="1 2">
    <name type="scientific">Petropleomorpha daqingensis</name>
    <dbReference type="NCBI Taxonomy" id="2026353"/>
    <lineage>
        <taxon>Bacteria</taxon>
        <taxon>Bacillati</taxon>
        <taxon>Actinomycetota</taxon>
        <taxon>Actinomycetes</taxon>
        <taxon>Geodermatophilales</taxon>
        <taxon>Geodermatophilaceae</taxon>
        <taxon>Petropleomorpha</taxon>
    </lineage>
</organism>